<dbReference type="Gene3D" id="3.40.50.2300">
    <property type="match status" value="1"/>
</dbReference>
<keyword evidence="3" id="KW-0597">Phosphoprotein</keyword>
<dbReference type="InterPro" id="IPR039420">
    <property type="entry name" value="WalR-like"/>
</dbReference>
<evidence type="ECO:0000259" key="4">
    <source>
        <dbReference type="PROSITE" id="PS50110"/>
    </source>
</evidence>
<evidence type="ECO:0000256" key="2">
    <source>
        <dbReference type="ARBA" id="ARBA00023125"/>
    </source>
</evidence>
<accession>A0A975HJ53</accession>
<evidence type="ECO:0000256" key="3">
    <source>
        <dbReference type="PROSITE-ProRule" id="PRU00169"/>
    </source>
</evidence>
<sequence length="288" mass="31896">MSSSSLTTHRSISAIIIDDEPLAHEVLLHHIQSHNHEQEQSQDKAHDQSVSGRSAASVDIKFQGYNATDALKWLSENDVDLIFLDIKMPNLTGIDLVKVLANRPQIVFVTAYQEHAATAFELDVTDYLVKPVSLARLQQAIGKVSQQLAITTMSTADTESPSQSVPPSAPSYVMLNLSGTKRKVLTRDIQWFEAYGNYVKVWLEDEMLLANSSFKQLLDSLPHIDLLSAPLGAPLGEHNNGLFAQVHKSFGVNLTKVKALNADHLIMADDNLIKIGKTFKKSVKQRFN</sequence>
<feature type="modified residue" description="4-aspartylphosphate" evidence="3">
    <location>
        <position position="85"/>
    </location>
</feature>
<dbReference type="GO" id="GO:0005829">
    <property type="term" value="C:cytosol"/>
    <property type="evidence" value="ECO:0007669"/>
    <property type="project" value="TreeGrafter"/>
</dbReference>
<dbReference type="Proteomes" id="UP000682739">
    <property type="component" value="Chromosome"/>
</dbReference>
<evidence type="ECO:0000313" key="5">
    <source>
        <dbReference type="EMBL" id="QTH64951.1"/>
    </source>
</evidence>
<evidence type="ECO:0000256" key="1">
    <source>
        <dbReference type="ARBA" id="ARBA00023012"/>
    </source>
</evidence>
<protein>
    <submittedName>
        <fullName evidence="5">Response regulator transcription factor</fullName>
    </submittedName>
</protein>
<dbReference type="PROSITE" id="PS50110">
    <property type="entry name" value="RESPONSE_REGULATORY"/>
    <property type="match status" value="1"/>
</dbReference>
<evidence type="ECO:0000313" key="6">
    <source>
        <dbReference type="Proteomes" id="UP000682739"/>
    </source>
</evidence>
<reference evidence="5" key="1">
    <citation type="submission" date="2021-03" db="EMBL/GenBank/DDBJ databases">
        <title>Description of Psychrosphaera ytuae sp. nov. isolated from deep sea sediment of South China Sea.</title>
        <authorList>
            <person name="Zhang J."/>
            <person name="Xu X.-D."/>
        </authorList>
    </citation>
    <scope>NUCLEOTIDE SEQUENCE</scope>
    <source>
        <strain evidence="5">MTZ26</strain>
    </source>
</reference>
<feature type="domain" description="Response regulatory" evidence="4">
    <location>
        <begin position="13"/>
        <end position="145"/>
    </location>
</feature>
<keyword evidence="6" id="KW-1185">Reference proteome</keyword>
<dbReference type="GO" id="GO:0032993">
    <property type="term" value="C:protein-DNA complex"/>
    <property type="evidence" value="ECO:0007669"/>
    <property type="project" value="TreeGrafter"/>
</dbReference>
<proteinExistence type="predicted"/>
<dbReference type="PANTHER" id="PTHR48111:SF17">
    <property type="entry name" value="TRANSCRIPTIONAL REGULATORY PROTEIN YPDB"/>
    <property type="match status" value="1"/>
</dbReference>
<dbReference type="InterPro" id="IPR007492">
    <property type="entry name" value="LytTR_DNA-bd_dom"/>
</dbReference>
<dbReference type="KEGG" id="psym:J1N51_05745"/>
<dbReference type="PANTHER" id="PTHR48111">
    <property type="entry name" value="REGULATOR OF RPOS"/>
    <property type="match status" value="1"/>
</dbReference>
<dbReference type="Pfam" id="PF00072">
    <property type="entry name" value="Response_reg"/>
    <property type="match status" value="1"/>
</dbReference>
<dbReference type="SMART" id="SM00448">
    <property type="entry name" value="REC"/>
    <property type="match status" value="1"/>
</dbReference>
<dbReference type="GO" id="GO:0006355">
    <property type="term" value="P:regulation of DNA-templated transcription"/>
    <property type="evidence" value="ECO:0007669"/>
    <property type="project" value="TreeGrafter"/>
</dbReference>
<dbReference type="GO" id="GO:0000976">
    <property type="term" value="F:transcription cis-regulatory region binding"/>
    <property type="evidence" value="ECO:0007669"/>
    <property type="project" value="TreeGrafter"/>
</dbReference>
<organism evidence="5 6">
    <name type="scientific">Psychrosphaera ytuae</name>
    <dbReference type="NCBI Taxonomy" id="2820710"/>
    <lineage>
        <taxon>Bacteria</taxon>
        <taxon>Pseudomonadati</taxon>
        <taxon>Pseudomonadota</taxon>
        <taxon>Gammaproteobacteria</taxon>
        <taxon>Alteromonadales</taxon>
        <taxon>Pseudoalteromonadaceae</taxon>
        <taxon>Psychrosphaera</taxon>
    </lineage>
</organism>
<dbReference type="SMART" id="SM00850">
    <property type="entry name" value="LytTR"/>
    <property type="match status" value="1"/>
</dbReference>
<dbReference type="SUPFAM" id="SSF52172">
    <property type="entry name" value="CheY-like"/>
    <property type="match status" value="1"/>
</dbReference>
<name>A0A975HJ53_9GAMM</name>
<gene>
    <name evidence="5" type="ORF">J1N51_05745</name>
</gene>
<keyword evidence="2" id="KW-0238">DNA-binding</keyword>
<dbReference type="InterPro" id="IPR001789">
    <property type="entry name" value="Sig_transdc_resp-reg_receiver"/>
</dbReference>
<dbReference type="RefSeq" id="WP_208832986.1">
    <property type="nucleotide sequence ID" value="NZ_CP072110.1"/>
</dbReference>
<dbReference type="Gene3D" id="2.40.50.1020">
    <property type="entry name" value="LytTr DNA-binding domain"/>
    <property type="match status" value="1"/>
</dbReference>
<dbReference type="EMBL" id="CP072110">
    <property type="protein sequence ID" value="QTH64951.1"/>
    <property type="molecule type" value="Genomic_DNA"/>
</dbReference>
<dbReference type="AlphaFoldDB" id="A0A975HJ53"/>
<keyword evidence="1" id="KW-0902">Two-component regulatory system</keyword>
<dbReference type="InterPro" id="IPR011006">
    <property type="entry name" value="CheY-like_superfamily"/>
</dbReference>
<dbReference type="GO" id="GO:0000156">
    <property type="term" value="F:phosphorelay response regulator activity"/>
    <property type="evidence" value="ECO:0007669"/>
    <property type="project" value="TreeGrafter"/>
</dbReference>